<dbReference type="AlphaFoldDB" id="A0A7U2FC56"/>
<dbReference type="Gene3D" id="2.60.120.330">
    <property type="entry name" value="B-lactam Antibiotic, Isopenicillin N Synthase, Chain"/>
    <property type="match status" value="1"/>
</dbReference>
<organism evidence="5 6">
    <name type="scientific">Phaeosphaeria nodorum (strain SN15 / ATCC MYA-4574 / FGSC 10173)</name>
    <name type="common">Glume blotch fungus</name>
    <name type="synonym">Parastagonospora nodorum</name>
    <dbReference type="NCBI Taxonomy" id="321614"/>
    <lineage>
        <taxon>Eukaryota</taxon>
        <taxon>Fungi</taxon>
        <taxon>Dikarya</taxon>
        <taxon>Ascomycota</taxon>
        <taxon>Pezizomycotina</taxon>
        <taxon>Dothideomycetes</taxon>
        <taxon>Pleosporomycetidae</taxon>
        <taxon>Pleosporales</taxon>
        <taxon>Pleosporineae</taxon>
        <taxon>Phaeosphaeriaceae</taxon>
        <taxon>Parastagonospora</taxon>
    </lineage>
</organism>
<dbReference type="VEuPathDB" id="FungiDB:JI435_112760"/>
<dbReference type="FunFam" id="2.60.120.330:FF:000045">
    <property type="entry name" value="Oxidoreductase, 2OG-Fe(II) oxygenase family, putative"/>
    <property type="match status" value="1"/>
</dbReference>
<dbReference type="InterPro" id="IPR027443">
    <property type="entry name" value="IPNS-like_sf"/>
</dbReference>
<keyword evidence="2" id="KW-0408">Iron</keyword>
<dbReference type="Pfam" id="PF03171">
    <property type="entry name" value="2OG-FeII_Oxy"/>
    <property type="match status" value="1"/>
</dbReference>
<feature type="region of interest" description="Disordered" evidence="3">
    <location>
        <begin position="341"/>
        <end position="362"/>
    </location>
</feature>
<evidence type="ECO:0000313" key="6">
    <source>
        <dbReference type="Proteomes" id="UP000663193"/>
    </source>
</evidence>
<comment type="similarity">
    <text evidence="1 2">Belongs to the iron/ascorbate-dependent oxidoreductase family.</text>
</comment>
<keyword evidence="2" id="KW-0479">Metal-binding</keyword>
<evidence type="ECO:0000256" key="1">
    <source>
        <dbReference type="ARBA" id="ARBA00008056"/>
    </source>
</evidence>
<gene>
    <name evidence="5" type="ORF">JI435_112760</name>
</gene>
<dbReference type="GO" id="GO:0046872">
    <property type="term" value="F:metal ion binding"/>
    <property type="evidence" value="ECO:0007669"/>
    <property type="project" value="UniProtKB-KW"/>
</dbReference>
<feature type="compositionally biased region" description="Polar residues" evidence="3">
    <location>
        <begin position="351"/>
        <end position="362"/>
    </location>
</feature>
<dbReference type="PANTHER" id="PTHR47990">
    <property type="entry name" value="2-OXOGLUTARATE (2OG) AND FE(II)-DEPENDENT OXYGENASE SUPERFAMILY PROTEIN-RELATED"/>
    <property type="match status" value="1"/>
</dbReference>
<accession>A0A7U2FC56</accession>
<dbReference type="SUPFAM" id="SSF51197">
    <property type="entry name" value="Clavaminate synthase-like"/>
    <property type="match status" value="1"/>
</dbReference>
<sequence>MDSFDFPPDIINGWDKLPPFPSDIETIEFDTISLKALQAREEATIRRIIHSCKTVGFIRVDLSDTKDGMEMLAAANEMFKLSQRTFNLPDEELLADDVFGNGESLLGYKGLGKSVVDKTGRRDNNQQYYIGCGDLDGFGRSQAKYNDVLHAAFPEMRNFSSLGRFLTNQLLDILSTDLNLKPTDPQFLPKLHSHSNNSGTHVRLLKCPASAGENANLQAHTDWGSLTVLFNAIGGLQLYITDNLIPGQKSGWKWVKPVPRTCLVNLGDAMVKWSAGEYKSNIHRVSTPPGEQHPFARYSLAYFVRPNNDVQLRPLGKHQESFPTFKEWALRRAMAGNADTFKEGDWEKGQGTESIVSTAARG</sequence>
<dbReference type="Proteomes" id="UP000663193">
    <property type="component" value="Chromosome 14"/>
</dbReference>
<feature type="compositionally biased region" description="Basic and acidic residues" evidence="3">
    <location>
        <begin position="341"/>
        <end position="350"/>
    </location>
</feature>
<protein>
    <recommendedName>
        <fullName evidence="4">Fe2OG dioxygenase domain-containing protein</fullName>
    </recommendedName>
</protein>
<dbReference type="GO" id="GO:0044283">
    <property type="term" value="P:small molecule biosynthetic process"/>
    <property type="evidence" value="ECO:0007669"/>
    <property type="project" value="UniProtKB-ARBA"/>
</dbReference>
<dbReference type="EMBL" id="CP069036">
    <property type="protein sequence ID" value="QRD02517.1"/>
    <property type="molecule type" value="Genomic_DNA"/>
</dbReference>
<evidence type="ECO:0000256" key="2">
    <source>
        <dbReference type="RuleBase" id="RU003682"/>
    </source>
</evidence>
<dbReference type="GO" id="GO:0016491">
    <property type="term" value="F:oxidoreductase activity"/>
    <property type="evidence" value="ECO:0007669"/>
    <property type="project" value="UniProtKB-KW"/>
</dbReference>
<evidence type="ECO:0000313" key="5">
    <source>
        <dbReference type="EMBL" id="QRD02517.1"/>
    </source>
</evidence>
<reference evidence="6" key="1">
    <citation type="journal article" date="2021" name="BMC Genomics">
        <title>Chromosome-level genome assembly and manually-curated proteome of model necrotroph Parastagonospora nodorum Sn15 reveals a genome-wide trove of candidate effector homologs, and redundancy of virulence-related functions within an accessory chromosome.</title>
        <authorList>
            <person name="Bertazzoni S."/>
            <person name="Jones D.A.B."/>
            <person name="Phan H.T."/>
            <person name="Tan K.-C."/>
            <person name="Hane J.K."/>
        </authorList>
    </citation>
    <scope>NUCLEOTIDE SEQUENCE [LARGE SCALE GENOMIC DNA]</scope>
    <source>
        <strain evidence="6">SN15 / ATCC MYA-4574 / FGSC 10173)</strain>
    </source>
</reference>
<keyword evidence="6" id="KW-1185">Reference proteome</keyword>
<dbReference type="Pfam" id="PF14226">
    <property type="entry name" value="DIOX_N"/>
    <property type="match status" value="1"/>
</dbReference>
<dbReference type="InterPro" id="IPR050231">
    <property type="entry name" value="Iron_ascorbate_oxido_reductase"/>
</dbReference>
<evidence type="ECO:0000256" key="3">
    <source>
        <dbReference type="SAM" id="MobiDB-lite"/>
    </source>
</evidence>
<dbReference type="InterPro" id="IPR005123">
    <property type="entry name" value="Oxoglu/Fe-dep_dioxygenase_dom"/>
</dbReference>
<feature type="domain" description="Fe2OG dioxygenase" evidence="4">
    <location>
        <begin position="198"/>
        <end position="306"/>
    </location>
</feature>
<dbReference type="InterPro" id="IPR026992">
    <property type="entry name" value="DIOX_N"/>
</dbReference>
<keyword evidence="2" id="KW-0560">Oxidoreductase</keyword>
<dbReference type="PROSITE" id="PS51471">
    <property type="entry name" value="FE2OG_OXY"/>
    <property type="match status" value="1"/>
</dbReference>
<evidence type="ECO:0000259" key="4">
    <source>
        <dbReference type="PROSITE" id="PS51471"/>
    </source>
</evidence>
<proteinExistence type="inferred from homology"/>
<name>A0A7U2FC56_PHANO</name>
<dbReference type="InterPro" id="IPR044861">
    <property type="entry name" value="IPNS-like_FE2OG_OXY"/>
</dbReference>
<dbReference type="OrthoDB" id="288590at2759"/>